<dbReference type="AlphaFoldDB" id="A0A9W8ZYB0"/>
<keyword evidence="1" id="KW-0472">Membrane</keyword>
<keyword evidence="3" id="KW-1185">Reference proteome</keyword>
<protein>
    <submittedName>
        <fullName evidence="2">Uncharacterized protein</fullName>
    </submittedName>
</protein>
<dbReference type="Proteomes" id="UP001150266">
    <property type="component" value="Unassembled WGS sequence"/>
</dbReference>
<organism evidence="2 3">
    <name type="scientific">Lentinula aciculospora</name>
    <dbReference type="NCBI Taxonomy" id="153920"/>
    <lineage>
        <taxon>Eukaryota</taxon>
        <taxon>Fungi</taxon>
        <taxon>Dikarya</taxon>
        <taxon>Basidiomycota</taxon>
        <taxon>Agaricomycotina</taxon>
        <taxon>Agaricomycetes</taxon>
        <taxon>Agaricomycetidae</taxon>
        <taxon>Agaricales</taxon>
        <taxon>Marasmiineae</taxon>
        <taxon>Omphalotaceae</taxon>
        <taxon>Lentinula</taxon>
    </lineage>
</organism>
<reference evidence="2" key="1">
    <citation type="submission" date="2022-08" db="EMBL/GenBank/DDBJ databases">
        <title>A Global Phylogenomic Analysis of the Shiitake Genus Lentinula.</title>
        <authorList>
            <consortium name="DOE Joint Genome Institute"/>
            <person name="Sierra-Patev S."/>
            <person name="Min B."/>
            <person name="Naranjo-Ortiz M."/>
            <person name="Looney B."/>
            <person name="Konkel Z."/>
            <person name="Slot J.C."/>
            <person name="Sakamoto Y."/>
            <person name="Steenwyk J.L."/>
            <person name="Rokas A."/>
            <person name="Carro J."/>
            <person name="Camarero S."/>
            <person name="Ferreira P."/>
            <person name="Molpeceres G."/>
            <person name="Ruiz-Duenas F.J."/>
            <person name="Serrano A."/>
            <person name="Henrissat B."/>
            <person name="Drula E."/>
            <person name="Hughes K.W."/>
            <person name="Mata J.L."/>
            <person name="Ishikawa N.K."/>
            <person name="Vargas-Isla R."/>
            <person name="Ushijima S."/>
            <person name="Smith C.A."/>
            <person name="Ahrendt S."/>
            <person name="Andreopoulos W."/>
            <person name="He G."/>
            <person name="Labutti K."/>
            <person name="Lipzen A."/>
            <person name="Ng V."/>
            <person name="Riley R."/>
            <person name="Sandor L."/>
            <person name="Barry K."/>
            <person name="Martinez A.T."/>
            <person name="Xiao Y."/>
            <person name="Gibbons J.G."/>
            <person name="Terashima K."/>
            <person name="Grigoriev I.V."/>
            <person name="Hibbett D.S."/>
        </authorList>
    </citation>
    <scope>NUCLEOTIDE SEQUENCE</scope>
    <source>
        <strain evidence="2">JLM2183</strain>
    </source>
</reference>
<feature type="transmembrane region" description="Helical" evidence="1">
    <location>
        <begin position="12"/>
        <end position="34"/>
    </location>
</feature>
<proteinExistence type="predicted"/>
<keyword evidence="1" id="KW-0812">Transmembrane</keyword>
<dbReference type="EMBL" id="JAOTPV010000034">
    <property type="protein sequence ID" value="KAJ4468822.1"/>
    <property type="molecule type" value="Genomic_DNA"/>
</dbReference>
<sequence>MNRLPTPAVWIVLSSIFIFRIQIFPLIITASFFVGLKHYAMIVAPVPNEHRNKTVLQLQEMLMGYNHRLSSLNWSRFDRFTFYKNTLPVDFFDNFTAKRGRTYCGESGGWIYYVIGNHVEMIRPPSLRNGKDMVVHRLIYPFKVLAFAVDHISGRVAVLTEDPKHQTAIVLVETLEEPRTSISFSWSLNWKKVNRPLQFQIVGDYVGVNFKPAKSSASRPFESLVVANWTTRNVIFRGFAETFQFIAEDSFLYATYGFDDYSPRLFEDDPAILHVTRIFLSGDTTREERLTNVRVRVPRRLIEGVSFIPRAGPPMKALQSSQGVQAIFPMPSRCHENNGPFHSDPDEQLIGFYFMLIPGANSSPFFIVYDQKQYLRSHIPGICAIPAIRSNEGSFPMINGKRVFWSLPTKIVVWDFNPNCAQLYG</sequence>
<keyword evidence="1" id="KW-1133">Transmembrane helix</keyword>
<gene>
    <name evidence="2" type="ORF">J3R30DRAFT_3409881</name>
</gene>
<evidence type="ECO:0000256" key="1">
    <source>
        <dbReference type="SAM" id="Phobius"/>
    </source>
</evidence>
<dbReference type="OrthoDB" id="2831506at2759"/>
<name>A0A9W8ZYB0_9AGAR</name>
<evidence type="ECO:0000313" key="3">
    <source>
        <dbReference type="Proteomes" id="UP001150266"/>
    </source>
</evidence>
<comment type="caution">
    <text evidence="2">The sequence shown here is derived from an EMBL/GenBank/DDBJ whole genome shotgun (WGS) entry which is preliminary data.</text>
</comment>
<accession>A0A9W8ZYB0</accession>
<evidence type="ECO:0000313" key="2">
    <source>
        <dbReference type="EMBL" id="KAJ4468822.1"/>
    </source>
</evidence>